<dbReference type="OrthoDB" id="2439318at2759"/>
<feature type="compositionally biased region" description="Polar residues" evidence="1">
    <location>
        <begin position="10"/>
        <end position="24"/>
    </location>
</feature>
<feature type="region of interest" description="Disordered" evidence="1">
    <location>
        <begin position="1"/>
        <end position="24"/>
    </location>
</feature>
<organism evidence="2 3">
    <name type="scientific">Cetraspora pellucida</name>
    <dbReference type="NCBI Taxonomy" id="1433469"/>
    <lineage>
        <taxon>Eukaryota</taxon>
        <taxon>Fungi</taxon>
        <taxon>Fungi incertae sedis</taxon>
        <taxon>Mucoromycota</taxon>
        <taxon>Glomeromycotina</taxon>
        <taxon>Glomeromycetes</taxon>
        <taxon>Diversisporales</taxon>
        <taxon>Gigasporaceae</taxon>
        <taxon>Cetraspora</taxon>
    </lineage>
</organism>
<keyword evidence="3" id="KW-1185">Reference proteome</keyword>
<protein>
    <submittedName>
        <fullName evidence="2">10363_t:CDS:1</fullName>
    </submittedName>
</protein>
<proteinExistence type="predicted"/>
<evidence type="ECO:0000256" key="1">
    <source>
        <dbReference type="SAM" id="MobiDB-lite"/>
    </source>
</evidence>
<name>A0A9N9DPH9_9GLOM</name>
<reference evidence="2" key="1">
    <citation type="submission" date="2021-06" db="EMBL/GenBank/DDBJ databases">
        <authorList>
            <person name="Kallberg Y."/>
            <person name="Tangrot J."/>
            <person name="Rosling A."/>
        </authorList>
    </citation>
    <scope>NUCLEOTIDE SEQUENCE</scope>
    <source>
        <strain evidence="2">FL966</strain>
    </source>
</reference>
<sequence length="229" mass="25902">MGGKALKAIKNSSNNPTAPSVRSPNKVLTNHEEEQLVGYCLNMQRLGFRLSRSGVNHCVMEIVSRDGCPHPFNKNGPGQAWWKWFLEDHPELSFCVLQALNEARAQKANPIIINDHFNKLQKILTEYLLTPDRFIIEPKLQKVIAKKGARQVYRVSYSSNHEHISICPTISAARTYIPPLIIYKGKRMIPGLLDGAPAGTVMGFTDMGYMRESLFRKYIEHFVNSIPPI</sequence>
<accession>A0A9N9DPH9</accession>
<gene>
    <name evidence="2" type="ORF">CPELLU_LOCUS8962</name>
</gene>
<dbReference type="AlphaFoldDB" id="A0A9N9DPH9"/>
<dbReference type="EMBL" id="CAJVQA010006607">
    <property type="protein sequence ID" value="CAG8643324.1"/>
    <property type="molecule type" value="Genomic_DNA"/>
</dbReference>
<evidence type="ECO:0000313" key="2">
    <source>
        <dbReference type="EMBL" id="CAG8643324.1"/>
    </source>
</evidence>
<comment type="caution">
    <text evidence="2">The sequence shown here is derived from an EMBL/GenBank/DDBJ whole genome shotgun (WGS) entry which is preliminary data.</text>
</comment>
<dbReference type="Proteomes" id="UP000789759">
    <property type="component" value="Unassembled WGS sequence"/>
</dbReference>
<evidence type="ECO:0000313" key="3">
    <source>
        <dbReference type="Proteomes" id="UP000789759"/>
    </source>
</evidence>